<organism evidence="2 3">
    <name type="scientific">Plastoroseomonas hellenica</name>
    <dbReference type="NCBI Taxonomy" id="2687306"/>
    <lineage>
        <taxon>Bacteria</taxon>
        <taxon>Pseudomonadati</taxon>
        <taxon>Pseudomonadota</taxon>
        <taxon>Alphaproteobacteria</taxon>
        <taxon>Acetobacterales</taxon>
        <taxon>Acetobacteraceae</taxon>
        <taxon>Plastoroseomonas</taxon>
    </lineage>
</organism>
<protein>
    <submittedName>
        <fullName evidence="2">Aldolase</fullName>
    </submittedName>
</protein>
<evidence type="ECO:0000259" key="1">
    <source>
        <dbReference type="Pfam" id="PF07475"/>
    </source>
</evidence>
<comment type="caution">
    <text evidence="2">The sequence shown here is derived from an EMBL/GenBank/DDBJ whole genome shotgun (WGS) entry which is preliminary data.</text>
</comment>
<dbReference type="InterPro" id="IPR011104">
    <property type="entry name" value="Hpr_kin/Pase_C"/>
</dbReference>
<evidence type="ECO:0000313" key="3">
    <source>
        <dbReference type="Proteomes" id="UP001196870"/>
    </source>
</evidence>
<evidence type="ECO:0000313" key="2">
    <source>
        <dbReference type="EMBL" id="MBR0665348.1"/>
    </source>
</evidence>
<name>A0ABS5EYP4_9PROT</name>
<accession>A0ABS5EYP4</accession>
<dbReference type="CDD" id="cd01918">
    <property type="entry name" value="HprK_C"/>
    <property type="match status" value="1"/>
</dbReference>
<dbReference type="Pfam" id="PF07475">
    <property type="entry name" value="Hpr_kinase_C"/>
    <property type="match status" value="1"/>
</dbReference>
<keyword evidence="3" id="KW-1185">Reference proteome</keyword>
<feature type="domain" description="HPr kinase/phosphorylase C-terminal" evidence="1">
    <location>
        <begin position="3"/>
        <end position="74"/>
    </location>
</feature>
<reference evidence="3" key="1">
    <citation type="journal article" date="2021" name="Syst. Appl. Microbiol.">
        <title>Roseomonas hellenica sp. nov., isolated from roots of wild-growing Alkanna tinctoria.</title>
        <authorList>
            <person name="Rat A."/>
            <person name="Naranjo H.D."/>
            <person name="Lebbe L."/>
            <person name="Cnockaert M."/>
            <person name="Krigas N."/>
            <person name="Grigoriadou K."/>
            <person name="Maloupa E."/>
            <person name="Willems A."/>
        </authorList>
    </citation>
    <scope>NUCLEOTIDE SEQUENCE [LARGE SCALE GENOMIC DNA]</scope>
    <source>
        <strain evidence="3">LMG 31523</strain>
    </source>
</reference>
<dbReference type="RefSeq" id="WP_211853016.1">
    <property type="nucleotide sequence ID" value="NZ_JAAGBB010000014.1"/>
</dbReference>
<gene>
    <name evidence="2" type="ORF">GXW71_13370</name>
</gene>
<dbReference type="SUPFAM" id="SSF53795">
    <property type="entry name" value="PEP carboxykinase-like"/>
    <property type="match status" value="1"/>
</dbReference>
<dbReference type="Gene3D" id="3.40.50.300">
    <property type="entry name" value="P-loop containing nucleotide triphosphate hydrolases"/>
    <property type="match status" value="1"/>
</dbReference>
<dbReference type="Proteomes" id="UP001196870">
    <property type="component" value="Unassembled WGS sequence"/>
</dbReference>
<sequence length="148" mass="15050">MTFHGGCAARNGEGVMLLGPPGSGKSDLLLRLLGHGWTLVADDQVEVVAHGGSGLVACAPPALSGLLEVRGVGIRKDVPVTPQVPLRLVVRLVPRADVPRLPDAAAWTHAGHALPVLALDPFAASAPDKLALALDVALGKARLASGFG</sequence>
<proteinExistence type="predicted"/>
<dbReference type="EMBL" id="JAAGBB010000014">
    <property type="protein sequence ID" value="MBR0665348.1"/>
    <property type="molecule type" value="Genomic_DNA"/>
</dbReference>
<dbReference type="InterPro" id="IPR027417">
    <property type="entry name" value="P-loop_NTPase"/>
</dbReference>